<proteinExistence type="predicted"/>
<sequence length="127" mass="14760">MVSETVACGVGRGSDYEHSLMLRKSLFSGLNTYNLEHNFIILKIVQFKSQSRPAKPLRRLIHPFSFIGLLAPEVHYLILLVRRALAPQIARIQDKYYFHRDQESKRKEFFSPEGACLHNFPLQDQET</sequence>
<dbReference type="Proteomes" id="UP000887116">
    <property type="component" value="Unassembled WGS sequence"/>
</dbReference>
<reference evidence="1" key="1">
    <citation type="submission" date="2020-07" db="EMBL/GenBank/DDBJ databases">
        <title>Multicomponent nature underlies the extraordinary mechanical properties of spider dragline silk.</title>
        <authorList>
            <person name="Kono N."/>
            <person name="Nakamura H."/>
            <person name="Mori M."/>
            <person name="Yoshida Y."/>
            <person name="Ohtoshi R."/>
            <person name="Malay A.D."/>
            <person name="Moran D.A.P."/>
            <person name="Tomita M."/>
            <person name="Numata K."/>
            <person name="Arakawa K."/>
        </authorList>
    </citation>
    <scope>NUCLEOTIDE SEQUENCE</scope>
</reference>
<evidence type="ECO:0000313" key="2">
    <source>
        <dbReference type="Proteomes" id="UP000887116"/>
    </source>
</evidence>
<accession>A0A8X6H6R3</accession>
<dbReference type="EMBL" id="BMAO01027462">
    <property type="protein sequence ID" value="GFR17058.1"/>
    <property type="molecule type" value="Genomic_DNA"/>
</dbReference>
<organism evidence="1 2">
    <name type="scientific">Trichonephila clavata</name>
    <name type="common">Joro spider</name>
    <name type="synonym">Nephila clavata</name>
    <dbReference type="NCBI Taxonomy" id="2740835"/>
    <lineage>
        <taxon>Eukaryota</taxon>
        <taxon>Metazoa</taxon>
        <taxon>Ecdysozoa</taxon>
        <taxon>Arthropoda</taxon>
        <taxon>Chelicerata</taxon>
        <taxon>Arachnida</taxon>
        <taxon>Araneae</taxon>
        <taxon>Araneomorphae</taxon>
        <taxon>Entelegynae</taxon>
        <taxon>Araneoidea</taxon>
        <taxon>Nephilidae</taxon>
        <taxon>Trichonephila</taxon>
    </lineage>
</organism>
<keyword evidence="2" id="KW-1185">Reference proteome</keyword>
<comment type="caution">
    <text evidence="1">The sequence shown here is derived from an EMBL/GenBank/DDBJ whole genome shotgun (WGS) entry which is preliminary data.</text>
</comment>
<name>A0A8X6H6R3_TRICU</name>
<evidence type="ECO:0000313" key="1">
    <source>
        <dbReference type="EMBL" id="GFR17058.1"/>
    </source>
</evidence>
<protein>
    <submittedName>
        <fullName evidence="1">Uncharacterized protein</fullName>
    </submittedName>
</protein>
<dbReference type="AlphaFoldDB" id="A0A8X6H6R3"/>
<gene>
    <name evidence="1" type="ORF">TNCT_98531</name>
</gene>